<feature type="compositionally biased region" description="Basic residues" evidence="3">
    <location>
        <begin position="27"/>
        <end position="39"/>
    </location>
</feature>
<dbReference type="InterPro" id="IPR011421">
    <property type="entry name" value="BCNT-C"/>
</dbReference>
<feature type="compositionally biased region" description="Basic and acidic residues" evidence="3">
    <location>
        <begin position="61"/>
        <end position="76"/>
    </location>
</feature>
<evidence type="ECO:0000313" key="5">
    <source>
        <dbReference type="EMBL" id="WOO78937.1"/>
    </source>
</evidence>
<gene>
    <name evidence="5" type="primary">SWC5</name>
    <name evidence="5" type="ORF">LOC62_02G002476</name>
</gene>
<evidence type="ECO:0000256" key="1">
    <source>
        <dbReference type="ARBA" id="ARBA00010465"/>
    </source>
</evidence>
<protein>
    <recommendedName>
        <fullName evidence="2">SWR1-complex protein 5</fullName>
    </recommendedName>
</protein>
<accession>A0AAF0Y2Q1</accession>
<feature type="compositionally biased region" description="Acidic residues" evidence="3">
    <location>
        <begin position="50"/>
        <end position="60"/>
    </location>
</feature>
<dbReference type="GeneID" id="87805723"/>
<feature type="region of interest" description="Disordered" evidence="3">
    <location>
        <begin position="138"/>
        <end position="215"/>
    </location>
</feature>
<proteinExistence type="inferred from homology"/>
<dbReference type="PROSITE" id="PS51279">
    <property type="entry name" value="BCNT_C"/>
    <property type="match status" value="1"/>
</dbReference>
<evidence type="ECO:0000313" key="6">
    <source>
        <dbReference type="Proteomes" id="UP000827549"/>
    </source>
</evidence>
<dbReference type="EMBL" id="CP086715">
    <property type="protein sequence ID" value="WOO78937.1"/>
    <property type="molecule type" value="Genomic_DNA"/>
</dbReference>
<organism evidence="5 6">
    <name type="scientific">Vanrija pseudolonga</name>
    <dbReference type="NCBI Taxonomy" id="143232"/>
    <lineage>
        <taxon>Eukaryota</taxon>
        <taxon>Fungi</taxon>
        <taxon>Dikarya</taxon>
        <taxon>Basidiomycota</taxon>
        <taxon>Agaricomycotina</taxon>
        <taxon>Tremellomycetes</taxon>
        <taxon>Trichosporonales</taxon>
        <taxon>Trichosporonaceae</taxon>
        <taxon>Vanrija</taxon>
    </lineage>
</organism>
<dbReference type="PANTHER" id="PTHR48407:SF1">
    <property type="entry name" value="CRANIOFACIAL DEVELOPMENT PROTEIN 1"/>
    <property type="match status" value="1"/>
</dbReference>
<dbReference type="InterPro" id="IPR027124">
    <property type="entry name" value="Swc5/CFDP1/2"/>
</dbReference>
<dbReference type="Proteomes" id="UP000827549">
    <property type="component" value="Chromosome 2"/>
</dbReference>
<dbReference type="AlphaFoldDB" id="A0AAF0Y2Q1"/>
<sequence>MSTLATAELGPSDDENDGDFVPQAPAKKSKAKGAKRPRSGSHDSDSDSSGSDDDGEDDDDELKKLKAERAEAEAAERKKRAADAFRAMQEEARSGVPATAAPKEVEMVEVKRPRRFAGETIYETVRLPKDDPEAIKYLAQQAAEASSEASTSAAPSADGASPAPAATTSNGAAAAEPQTQPRPAPARPLGRGPVRKRPRQSLEAMSAALDAGKKMTTLEKSQMDWNSHMTTNTAVSDEIAAHRRSGGYLEKKAFLDRVDERRAGAQSQPSSRRG</sequence>
<evidence type="ECO:0000256" key="3">
    <source>
        <dbReference type="SAM" id="MobiDB-lite"/>
    </source>
</evidence>
<evidence type="ECO:0000259" key="4">
    <source>
        <dbReference type="PROSITE" id="PS51279"/>
    </source>
</evidence>
<dbReference type="Pfam" id="PF07572">
    <property type="entry name" value="BCNT"/>
    <property type="match status" value="1"/>
</dbReference>
<keyword evidence="6" id="KW-1185">Reference proteome</keyword>
<comment type="similarity">
    <text evidence="1">Belongs to the SWC5 family.</text>
</comment>
<name>A0AAF0Y2Q1_9TREE</name>
<evidence type="ECO:0000256" key="2">
    <source>
        <dbReference type="ARBA" id="ARBA00019138"/>
    </source>
</evidence>
<reference evidence="5" key="1">
    <citation type="submission" date="2023-10" db="EMBL/GenBank/DDBJ databases">
        <authorList>
            <person name="Noh H."/>
        </authorList>
    </citation>
    <scope>NUCLEOTIDE SEQUENCE</scope>
    <source>
        <strain evidence="5">DUCC4014</strain>
    </source>
</reference>
<feature type="domain" description="BCNT-C" evidence="4">
    <location>
        <begin position="195"/>
        <end position="274"/>
    </location>
</feature>
<dbReference type="RefSeq" id="XP_062624969.1">
    <property type="nucleotide sequence ID" value="XM_062768985.1"/>
</dbReference>
<dbReference type="PANTHER" id="PTHR48407">
    <property type="entry name" value="CRANIOFACIAL DEVELOPMENT PROTEIN 1"/>
    <property type="match status" value="1"/>
</dbReference>
<feature type="compositionally biased region" description="Low complexity" evidence="3">
    <location>
        <begin position="139"/>
        <end position="179"/>
    </location>
</feature>
<feature type="region of interest" description="Disordered" evidence="3">
    <location>
        <begin position="1"/>
        <end position="100"/>
    </location>
</feature>
<dbReference type="GO" id="GO:0000812">
    <property type="term" value="C:Swr1 complex"/>
    <property type="evidence" value="ECO:0007669"/>
    <property type="project" value="TreeGrafter"/>
</dbReference>